<dbReference type="PANTHER" id="PTHR39741">
    <property type="entry name" value="F-BOX DOMAIN CONTAINING PROTEIN, EXPRESSED"/>
    <property type="match status" value="1"/>
</dbReference>
<evidence type="ECO:0000313" key="3">
    <source>
        <dbReference type="Proteomes" id="UP000245207"/>
    </source>
</evidence>
<protein>
    <recommendedName>
        <fullName evidence="4">F-box domain-containing protein</fullName>
    </recommendedName>
</protein>
<gene>
    <name evidence="2" type="ORF">CTI12_AA261170</name>
</gene>
<dbReference type="InterPro" id="IPR036047">
    <property type="entry name" value="F-box-like_dom_sf"/>
</dbReference>
<dbReference type="PANTHER" id="PTHR39741:SF14">
    <property type="entry name" value="F-BOX DOMAIN-CONTAINING PROTEIN"/>
    <property type="match status" value="1"/>
</dbReference>
<dbReference type="OrthoDB" id="63379at2759"/>
<evidence type="ECO:0000313" key="2">
    <source>
        <dbReference type="EMBL" id="PWA73395.1"/>
    </source>
</evidence>
<dbReference type="AlphaFoldDB" id="A0A2U1NIR3"/>
<dbReference type="STRING" id="35608.A0A2U1NIR3"/>
<dbReference type="EMBL" id="PKPP01002745">
    <property type="protein sequence ID" value="PWA73395.1"/>
    <property type="molecule type" value="Genomic_DNA"/>
</dbReference>
<name>A0A2U1NIR3_ARTAN</name>
<dbReference type="InterPro" id="IPR055336">
    <property type="entry name" value="At4g00755-like"/>
</dbReference>
<evidence type="ECO:0000256" key="1">
    <source>
        <dbReference type="SAM" id="MobiDB-lite"/>
    </source>
</evidence>
<feature type="compositionally biased region" description="Polar residues" evidence="1">
    <location>
        <begin position="1074"/>
        <end position="1090"/>
    </location>
</feature>
<dbReference type="Gene3D" id="1.20.1280.50">
    <property type="match status" value="1"/>
</dbReference>
<reference evidence="2 3" key="1">
    <citation type="journal article" date="2018" name="Mol. Plant">
        <title>The genome of Artemisia annua provides insight into the evolution of Asteraceae family and artemisinin biosynthesis.</title>
        <authorList>
            <person name="Shen Q."/>
            <person name="Zhang L."/>
            <person name="Liao Z."/>
            <person name="Wang S."/>
            <person name="Yan T."/>
            <person name="Shi P."/>
            <person name="Liu M."/>
            <person name="Fu X."/>
            <person name="Pan Q."/>
            <person name="Wang Y."/>
            <person name="Lv Z."/>
            <person name="Lu X."/>
            <person name="Zhang F."/>
            <person name="Jiang W."/>
            <person name="Ma Y."/>
            <person name="Chen M."/>
            <person name="Hao X."/>
            <person name="Li L."/>
            <person name="Tang Y."/>
            <person name="Lv G."/>
            <person name="Zhou Y."/>
            <person name="Sun X."/>
            <person name="Brodelius P.E."/>
            <person name="Rose J.K.C."/>
            <person name="Tang K."/>
        </authorList>
    </citation>
    <scope>NUCLEOTIDE SEQUENCE [LARGE SCALE GENOMIC DNA]</scope>
    <source>
        <strain evidence="3">cv. Huhao1</strain>
        <tissue evidence="2">Leaf</tissue>
    </source>
</reference>
<accession>A0A2U1NIR3</accession>
<proteinExistence type="predicted"/>
<sequence length="1101" mass="125331">MNTRLDVCVLSNGCRKSSDDSHNYYWEYTPAKGNILGMEIIRDQSGNTLRRSQSRVYNGKLVQTLLEGHSILSLEGSLSGDCDEEKNGKWSYIYAVGSHEYQMVCTRPDIASVDVGMLDRFDRGLQTDVQVIITLDMSQRMAPQIDFMEWLEPDMALKILTYLDDSADLIRVAAVSRYMQNIVISNGLSKQLCIKRYPQLASITRTIEPSNAIERLEGERDHRAFASLFRALSTFPPTYCIADPVSASSTDNYPEESVMNTLDPRDRIQHRDSYWSSKGSDDTKTPETLIYSLTSNLCAITEINLHPFQALFQLDFPIYSSKFVRFRMGHPKSQSELDYDFLEAQECADDKFIWTYTSQVFPVAQENRLQRFKLPEPVVCIGGYLQIELLGRVQKQAADGRYYICTAHVQAIGCHLSPAFCVEFSEPEPTETVSLKYNSEEFARAIKNISSGHNNSLSTSLLPVNAPRQLALGNLEDFIHMVQAQHGGVEYEWVDAAETKVTDQWVFGLAVSVRDFTIYVLKQVVVSSVYYTKLMSNGPSKQLCIERFPQLASISHITEPSHNAEPASGDAMERVYASLYRALTEFPQTNCIANPVSASSTDNYPEESIINTLEPGDKIQHRYSYWSSKGSDDPETPETLIYQLKDKFCVVTEINLQPFKAYFQKHFPVYSSRFVRFRMGHPKSWNEIDQNFMRTQECADDKFVWTYTSEMFLVAEENQLQRFKLPEPVVCIGGYLQIELLGRVQKQEIDGKYYICLAHVQVIGRQPSPAFRIGFSEQSDTLSLKYDSEAFEFTMQNGQSTQNDSSGHNVMSNGPSKQLCIERFPQLASISHITEPSHNAEPASGDAIERVYASLYRALTEFPQTNCIVNPVSASSTDNYPEESIINTLEPGDKVQYRASYWSSQGSDDPETPETLIYQFKDKFCVVTEINLQPFKAYFQMHFPVYSSRFVRFRMGHPKSWNEMDQNFMRTQECADDKFVWTYTSEMFLVAQENQLQRFKLPGPVVCIGGYLQIELLGRVKKQEIDGKYYICVAHVQVIGRQLSPAFRIEFSEQSDTVSLKYDSEAFEFTMQNAQSTQNDSSGHNGNNVADNVEFEMDGDE</sequence>
<organism evidence="2 3">
    <name type="scientific">Artemisia annua</name>
    <name type="common">Sweet wormwood</name>
    <dbReference type="NCBI Taxonomy" id="35608"/>
    <lineage>
        <taxon>Eukaryota</taxon>
        <taxon>Viridiplantae</taxon>
        <taxon>Streptophyta</taxon>
        <taxon>Embryophyta</taxon>
        <taxon>Tracheophyta</taxon>
        <taxon>Spermatophyta</taxon>
        <taxon>Magnoliopsida</taxon>
        <taxon>eudicotyledons</taxon>
        <taxon>Gunneridae</taxon>
        <taxon>Pentapetalae</taxon>
        <taxon>asterids</taxon>
        <taxon>campanulids</taxon>
        <taxon>Asterales</taxon>
        <taxon>Asteraceae</taxon>
        <taxon>Asteroideae</taxon>
        <taxon>Anthemideae</taxon>
        <taxon>Artemisiinae</taxon>
        <taxon>Artemisia</taxon>
    </lineage>
</organism>
<comment type="caution">
    <text evidence="2">The sequence shown here is derived from an EMBL/GenBank/DDBJ whole genome shotgun (WGS) entry which is preliminary data.</text>
</comment>
<dbReference type="Proteomes" id="UP000245207">
    <property type="component" value="Unassembled WGS sequence"/>
</dbReference>
<dbReference type="SUPFAM" id="SSF81383">
    <property type="entry name" value="F-box domain"/>
    <property type="match status" value="1"/>
</dbReference>
<keyword evidence="3" id="KW-1185">Reference proteome</keyword>
<evidence type="ECO:0008006" key="4">
    <source>
        <dbReference type="Google" id="ProtNLM"/>
    </source>
</evidence>
<feature type="region of interest" description="Disordered" evidence="1">
    <location>
        <begin position="1074"/>
        <end position="1101"/>
    </location>
</feature>